<proteinExistence type="predicted"/>
<keyword evidence="2" id="KW-1185">Reference proteome</keyword>
<dbReference type="EMBL" id="CP064760">
    <property type="protein sequence ID" value="QPE05828.1"/>
    <property type="molecule type" value="Genomic_DNA"/>
</dbReference>
<dbReference type="RefSeq" id="WP_195693869.1">
    <property type="nucleotide sequence ID" value="NZ_CP064760.1"/>
</dbReference>
<reference evidence="1 2" key="1">
    <citation type="submission" date="2020-11" db="EMBL/GenBank/DDBJ databases">
        <title>Amino acid is mineralized and recycled by bacteria in oceanic microbiome.</title>
        <authorList>
            <person name="Zheng L.Y."/>
        </authorList>
    </citation>
    <scope>NUCLEOTIDE SEQUENCE [LARGE SCALE GENOMIC DNA]</scope>
    <source>
        <strain evidence="1 2">A32-1</strain>
    </source>
</reference>
<organism evidence="1 2">
    <name type="scientific">Microbacterium schleiferi</name>
    <dbReference type="NCBI Taxonomy" id="69362"/>
    <lineage>
        <taxon>Bacteria</taxon>
        <taxon>Bacillati</taxon>
        <taxon>Actinomycetota</taxon>
        <taxon>Actinomycetes</taxon>
        <taxon>Micrococcales</taxon>
        <taxon>Microbacteriaceae</taxon>
        <taxon>Microbacterium</taxon>
    </lineage>
</organism>
<evidence type="ECO:0000313" key="2">
    <source>
        <dbReference type="Proteomes" id="UP000594480"/>
    </source>
</evidence>
<sequence>MASPFLYFADERLSLAELSAARLDGHLIEVDAAYMPADTVETSAARAASLAPLLRDLLGATHLSAAWVHGVIADPPVRHTVQRAVPHRIHGVIHRRLHYRDRYLPERDLQRIGGVLVTTPARTVADLARVGDAAHRIALNGFARNQAAVREGIAWLEQAGTVPHKVRALELLRSLSAERYDDVTRYTS</sequence>
<evidence type="ECO:0008006" key="3">
    <source>
        <dbReference type="Google" id="ProtNLM"/>
    </source>
</evidence>
<accession>A0A7S8MZL4</accession>
<evidence type="ECO:0000313" key="1">
    <source>
        <dbReference type="EMBL" id="QPE05828.1"/>
    </source>
</evidence>
<name>A0A7S8MZL4_9MICO</name>
<dbReference type="AlphaFoldDB" id="A0A7S8MZL4"/>
<gene>
    <name evidence="1" type="ORF">IT882_07675</name>
</gene>
<dbReference type="KEGG" id="msf:IT882_07675"/>
<protein>
    <recommendedName>
        <fullName evidence="3">AbiEi antitoxin C-terminal domain-containing protein</fullName>
    </recommendedName>
</protein>
<dbReference type="Proteomes" id="UP000594480">
    <property type="component" value="Chromosome"/>
</dbReference>